<keyword evidence="3" id="KW-0862">Zinc</keyword>
<dbReference type="PANTHER" id="PTHR43462:SF1">
    <property type="entry name" value="ALANYL-TRNA EDITING PROTEIN AARSD1"/>
    <property type="match status" value="1"/>
</dbReference>
<dbReference type="SMART" id="SM00562">
    <property type="entry name" value="NDK"/>
    <property type="match status" value="1"/>
</dbReference>
<keyword evidence="2" id="KW-0479">Metal-binding</keyword>
<feature type="domain" description="Nucleoside diphosphate kinase-like" evidence="6">
    <location>
        <begin position="265"/>
        <end position="383"/>
    </location>
</feature>
<dbReference type="InterPro" id="IPR034907">
    <property type="entry name" value="NDK-like_dom"/>
</dbReference>
<evidence type="ECO:0000313" key="7">
    <source>
        <dbReference type="EMBL" id="TFY68755.1"/>
    </source>
</evidence>
<proteinExistence type="inferred from homology"/>
<dbReference type="EMBL" id="SEKV01000024">
    <property type="protein sequence ID" value="TFY68755.1"/>
    <property type="molecule type" value="Genomic_DNA"/>
</dbReference>
<dbReference type="InterPro" id="IPR051335">
    <property type="entry name" value="Alanyl-tRNA_Editing_Enzymes"/>
</dbReference>
<protein>
    <recommendedName>
        <fullName evidence="1">Nucleoside diphosphate kinase</fullName>
    </recommendedName>
</protein>
<dbReference type="Proteomes" id="UP000298390">
    <property type="component" value="Unassembled WGS sequence"/>
</dbReference>
<dbReference type="PROSITE" id="PS51374">
    <property type="entry name" value="NDPK_LIKE"/>
    <property type="match status" value="1"/>
</dbReference>
<dbReference type="SUPFAM" id="SSF50447">
    <property type="entry name" value="Translation proteins"/>
    <property type="match status" value="1"/>
</dbReference>
<sequence length="512" mass="55100">MAVAALPQVTPPTYHRIVSPTLQVPADEKVSVPVGLLACQRDPLLREITTTVISATVSQAPTPSSNGRKSKKEKAAPAPSEPLIEVILHDTVIFPEGGGQPSDVGLLTSSDGDVWSVVEAKRHGGHAVHYVRSKDQSADAALRAFMPGTRVGVALGDEGWKRRLDHTCMHTSQHLLSAVLDSRNIPTLSWSVTAWPTPCYVEIPRNMSADELASVQDEANRLVFEDRSVYVEVEELHGANTSDQAKLENGRAVNQVLPADYTGGVKRTVIIEGVRPQPIVKERQMEFDVETDPETMYDLFGDDYECFAEGPVWVYVLERRRAVEVWATLMGHPDPAVAREETPNALRALYGTSVLQNAVMGSPDSPTAEFQISAIFASSPPFPTTDLPDVGSAGLTSGSVRSMSSSVLSALRRTGSSGDSGKSPFKARKLPATHAAPDIVPRMSRAASLRAGIPVEKTSGPRGPISKERLAQTFENVPGHKRSSTITVASTAPPTVAPRMTRRRAPPRPSPA</sequence>
<comment type="caution">
    <text evidence="7">The sequence shown here is derived from an EMBL/GenBank/DDBJ whole genome shotgun (WGS) entry which is preliminary data.</text>
</comment>
<feature type="compositionally biased region" description="Polar residues" evidence="5">
    <location>
        <begin position="56"/>
        <end position="67"/>
    </location>
</feature>
<evidence type="ECO:0000256" key="4">
    <source>
        <dbReference type="PROSITE-ProRule" id="PRU00706"/>
    </source>
</evidence>
<dbReference type="Gene3D" id="3.30.980.10">
    <property type="entry name" value="Threonyl-trna Synthetase, Chain A, domain 2"/>
    <property type="match status" value="1"/>
</dbReference>
<dbReference type="Gene3D" id="2.40.30.130">
    <property type="match status" value="1"/>
</dbReference>
<dbReference type="InterPro" id="IPR009000">
    <property type="entry name" value="Transl_B-barrel_sf"/>
</dbReference>
<evidence type="ECO:0000259" key="6">
    <source>
        <dbReference type="SMART" id="SM00562"/>
    </source>
</evidence>
<dbReference type="GO" id="GO:0046872">
    <property type="term" value="F:metal ion binding"/>
    <property type="evidence" value="ECO:0007669"/>
    <property type="project" value="UniProtKB-KW"/>
</dbReference>
<name>A0A4Y9Z2A5_9APHY</name>
<feature type="region of interest" description="Disordered" evidence="5">
    <location>
        <begin position="474"/>
        <end position="512"/>
    </location>
</feature>
<dbReference type="PANTHER" id="PTHR43462">
    <property type="entry name" value="ALANYL-TRNA EDITING PROTEIN"/>
    <property type="match status" value="1"/>
</dbReference>
<dbReference type="STRING" id="34475.A0A4Y9Z2A5"/>
<evidence type="ECO:0000313" key="8">
    <source>
        <dbReference type="Proteomes" id="UP000298390"/>
    </source>
</evidence>
<dbReference type="Pfam" id="PF00334">
    <property type="entry name" value="NDK"/>
    <property type="match status" value="1"/>
</dbReference>
<evidence type="ECO:0000256" key="3">
    <source>
        <dbReference type="ARBA" id="ARBA00022833"/>
    </source>
</evidence>
<reference evidence="7 8" key="1">
    <citation type="submission" date="2019-01" db="EMBL/GenBank/DDBJ databases">
        <title>Genome sequencing of the rare red list fungi Fomitopsis rosea.</title>
        <authorList>
            <person name="Buettner E."/>
            <person name="Kellner H."/>
        </authorList>
    </citation>
    <scope>NUCLEOTIDE SEQUENCE [LARGE SCALE GENOMIC DNA]</scope>
    <source>
        <strain evidence="7 8">DSM 105464</strain>
    </source>
</reference>
<dbReference type="GO" id="GO:0000166">
    <property type="term" value="F:nucleotide binding"/>
    <property type="evidence" value="ECO:0007669"/>
    <property type="project" value="InterPro"/>
</dbReference>
<accession>A0A4Y9Z2A5</accession>
<evidence type="ECO:0000256" key="5">
    <source>
        <dbReference type="SAM" id="MobiDB-lite"/>
    </source>
</evidence>
<comment type="caution">
    <text evidence="4">Lacks conserved residue(s) required for the propagation of feature annotation.</text>
</comment>
<dbReference type="GO" id="GO:0002196">
    <property type="term" value="F:Ser-tRNA(Ala) deacylase activity"/>
    <property type="evidence" value="ECO:0007669"/>
    <property type="project" value="TreeGrafter"/>
</dbReference>
<comment type="similarity">
    <text evidence="4">Belongs to the NDK family.</text>
</comment>
<dbReference type="Gene3D" id="3.30.70.141">
    <property type="entry name" value="Nucleoside diphosphate kinase-like domain"/>
    <property type="match status" value="1"/>
</dbReference>
<dbReference type="AlphaFoldDB" id="A0A4Y9Z2A5"/>
<dbReference type="SUPFAM" id="SSF55186">
    <property type="entry name" value="ThrRS/AlaRS common domain"/>
    <property type="match status" value="1"/>
</dbReference>
<evidence type="ECO:0000256" key="2">
    <source>
        <dbReference type="ARBA" id="ARBA00022723"/>
    </source>
</evidence>
<dbReference type="InterPro" id="IPR018163">
    <property type="entry name" value="Thr/Ala-tRNA-synth_IIc_edit"/>
</dbReference>
<dbReference type="SUPFAM" id="SSF54919">
    <property type="entry name" value="Nucleoside diphosphate kinase, NDK"/>
    <property type="match status" value="1"/>
</dbReference>
<evidence type="ECO:0000256" key="1">
    <source>
        <dbReference type="ARBA" id="ARBA00017632"/>
    </source>
</evidence>
<gene>
    <name evidence="7" type="ORF">EVJ58_g811</name>
</gene>
<organism evidence="7 8">
    <name type="scientific">Rhodofomes roseus</name>
    <dbReference type="NCBI Taxonomy" id="34475"/>
    <lineage>
        <taxon>Eukaryota</taxon>
        <taxon>Fungi</taxon>
        <taxon>Dikarya</taxon>
        <taxon>Basidiomycota</taxon>
        <taxon>Agaricomycotina</taxon>
        <taxon>Agaricomycetes</taxon>
        <taxon>Polyporales</taxon>
        <taxon>Rhodofomes</taxon>
    </lineage>
</organism>
<dbReference type="InterPro" id="IPR036850">
    <property type="entry name" value="NDK-like_dom_sf"/>
</dbReference>
<feature type="region of interest" description="Disordered" evidence="5">
    <location>
        <begin position="408"/>
        <end position="441"/>
    </location>
</feature>
<feature type="region of interest" description="Disordered" evidence="5">
    <location>
        <begin position="56"/>
        <end position="80"/>
    </location>
</feature>